<proteinExistence type="predicted"/>
<reference evidence="2" key="2">
    <citation type="submission" date="2020-11" db="EMBL/GenBank/DDBJ databases">
        <authorList>
            <person name="McCartney M.A."/>
            <person name="Auch B."/>
            <person name="Kono T."/>
            <person name="Mallez S."/>
            <person name="Becker A."/>
            <person name="Gohl D.M."/>
            <person name="Silverstein K.A.T."/>
            <person name="Koren S."/>
            <person name="Bechman K.B."/>
            <person name="Herman A."/>
            <person name="Abrahante J.E."/>
            <person name="Garbe J."/>
        </authorList>
    </citation>
    <scope>NUCLEOTIDE SEQUENCE</scope>
    <source>
        <strain evidence="2">Duluth1</strain>
        <tissue evidence="2">Whole animal</tissue>
    </source>
</reference>
<organism evidence="2 3">
    <name type="scientific">Dreissena polymorpha</name>
    <name type="common">Zebra mussel</name>
    <name type="synonym">Mytilus polymorpha</name>
    <dbReference type="NCBI Taxonomy" id="45954"/>
    <lineage>
        <taxon>Eukaryota</taxon>
        <taxon>Metazoa</taxon>
        <taxon>Spiralia</taxon>
        <taxon>Lophotrochozoa</taxon>
        <taxon>Mollusca</taxon>
        <taxon>Bivalvia</taxon>
        <taxon>Autobranchia</taxon>
        <taxon>Heteroconchia</taxon>
        <taxon>Euheterodonta</taxon>
        <taxon>Imparidentia</taxon>
        <taxon>Neoheterodontei</taxon>
        <taxon>Myida</taxon>
        <taxon>Dreissenoidea</taxon>
        <taxon>Dreissenidae</taxon>
        <taxon>Dreissena</taxon>
    </lineage>
</organism>
<evidence type="ECO:0000313" key="3">
    <source>
        <dbReference type="Proteomes" id="UP000828390"/>
    </source>
</evidence>
<evidence type="ECO:0000313" key="2">
    <source>
        <dbReference type="EMBL" id="KAH3862784.1"/>
    </source>
</evidence>
<sequence>MKLQIHGKPSRKWAAMASATHSAKHGENARRMTAKESFFSAAGSRPKPARIKIIVRAICLQLEKSVLSVCNEKLQRYLSAMRNFSAICLQ</sequence>
<comment type="caution">
    <text evidence="2">The sequence shown here is derived from an EMBL/GenBank/DDBJ whole genome shotgun (WGS) entry which is preliminary data.</text>
</comment>
<feature type="region of interest" description="Disordered" evidence="1">
    <location>
        <begin position="1"/>
        <end position="30"/>
    </location>
</feature>
<name>A0A9D4RC46_DREPO</name>
<protein>
    <submittedName>
        <fullName evidence="2">Uncharacterized protein</fullName>
    </submittedName>
</protein>
<keyword evidence="3" id="KW-1185">Reference proteome</keyword>
<reference evidence="2" key="1">
    <citation type="journal article" date="2019" name="bioRxiv">
        <title>The Genome of the Zebra Mussel, Dreissena polymorpha: A Resource for Invasive Species Research.</title>
        <authorList>
            <person name="McCartney M.A."/>
            <person name="Auch B."/>
            <person name="Kono T."/>
            <person name="Mallez S."/>
            <person name="Zhang Y."/>
            <person name="Obille A."/>
            <person name="Becker A."/>
            <person name="Abrahante J.E."/>
            <person name="Garbe J."/>
            <person name="Badalamenti J.P."/>
            <person name="Herman A."/>
            <person name="Mangelson H."/>
            <person name="Liachko I."/>
            <person name="Sullivan S."/>
            <person name="Sone E.D."/>
            <person name="Koren S."/>
            <person name="Silverstein K.A.T."/>
            <person name="Beckman K.B."/>
            <person name="Gohl D.M."/>
        </authorList>
    </citation>
    <scope>NUCLEOTIDE SEQUENCE</scope>
    <source>
        <strain evidence="2">Duluth1</strain>
        <tissue evidence="2">Whole animal</tissue>
    </source>
</reference>
<gene>
    <name evidence="2" type="ORF">DPMN_025758</name>
</gene>
<evidence type="ECO:0000256" key="1">
    <source>
        <dbReference type="SAM" id="MobiDB-lite"/>
    </source>
</evidence>
<dbReference type="AlphaFoldDB" id="A0A9D4RC46"/>
<accession>A0A9D4RC46</accession>
<dbReference type="EMBL" id="JAIWYP010000002">
    <property type="protein sequence ID" value="KAH3862784.1"/>
    <property type="molecule type" value="Genomic_DNA"/>
</dbReference>
<dbReference type="Proteomes" id="UP000828390">
    <property type="component" value="Unassembled WGS sequence"/>
</dbReference>